<dbReference type="InterPro" id="IPR050391">
    <property type="entry name" value="Mito_Metabolite_Transporter"/>
</dbReference>
<keyword evidence="7 8" id="KW-0472">Membrane</keyword>
<gene>
    <name evidence="10" type="ORF">F3Y22_tig00110331pilonHSYRG00039</name>
</gene>
<keyword evidence="6" id="KW-1133">Transmembrane helix</keyword>
<dbReference type="Pfam" id="PF00153">
    <property type="entry name" value="Mito_carr"/>
    <property type="match status" value="2"/>
</dbReference>
<dbReference type="GO" id="GO:0016020">
    <property type="term" value="C:membrane"/>
    <property type="evidence" value="ECO:0007669"/>
    <property type="project" value="UniProtKB-SubCell"/>
</dbReference>
<proteinExistence type="inferred from homology"/>
<comment type="caution">
    <text evidence="10">The sequence shown here is derived from an EMBL/GenBank/DDBJ whole genome shotgun (WGS) entry which is preliminary data.</text>
</comment>
<evidence type="ECO:0000256" key="6">
    <source>
        <dbReference type="ARBA" id="ARBA00022989"/>
    </source>
</evidence>
<sequence>MLSTCDHLRRRVLDQLPQGFVSSRLKASHLFSQEINIMPLASKIVAGLIAGGIGAAIGNPADVAMVCRQADDRLTPSQHHNYTSVIDDVTRMTKQEGISSLWRGLSLTVNRAMLVTASQVVFLRSNQIIHFDKWVDERWVRDTRGGEFLYRIFCCGVVKPIDVIKTRVMNMKVSGQKPPYTIALDCAMNTVEEEGPRHYIRRFD</sequence>
<dbReference type="InterPro" id="IPR023395">
    <property type="entry name" value="MCP_dom_sf"/>
</dbReference>
<protein>
    <submittedName>
        <fullName evidence="10">IMPACT family member in pol 5'region-like</fullName>
    </submittedName>
</protein>
<keyword evidence="3 9" id="KW-0813">Transport</keyword>
<evidence type="ECO:0000313" key="10">
    <source>
        <dbReference type="EMBL" id="KAE8709445.1"/>
    </source>
</evidence>
<dbReference type="InterPro" id="IPR018108">
    <property type="entry name" value="MCP_transmembrane"/>
</dbReference>
<accession>A0A6A3B260</accession>
<evidence type="ECO:0000256" key="1">
    <source>
        <dbReference type="ARBA" id="ARBA00004141"/>
    </source>
</evidence>
<name>A0A6A3B260_HIBSY</name>
<dbReference type="AlphaFoldDB" id="A0A6A3B260"/>
<evidence type="ECO:0000313" key="11">
    <source>
        <dbReference type="Proteomes" id="UP000436088"/>
    </source>
</evidence>
<comment type="subcellular location">
    <subcellularLocation>
        <location evidence="1">Membrane</location>
        <topology evidence="1">Multi-pass membrane protein</topology>
    </subcellularLocation>
</comment>
<evidence type="ECO:0000256" key="5">
    <source>
        <dbReference type="ARBA" id="ARBA00022737"/>
    </source>
</evidence>
<dbReference type="Proteomes" id="UP000436088">
    <property type="component" value="Unassembled WGS sequence"/>
</dbReference>
<evidence type="ECO:0000256" key="4">
    <source>
        <dbReference type="ARBA" id="ARBA00022692"/>
    </source>
</evidence>
<comment type="similarity">
    <text evidence="2 9">Belongs to the mitochondrial carrier (TC 2.A.29) family.</text>
</comment>
<keyword evidence="5" id="KW-0677">Repeat</keyword>
<evidence type="ECO:0000256" key="9">
    <source>
        <dbReference type="RuleBase" id="RU000488"/>
    </source>
</evidence>
<keyword evidence="11" id="KW-1185">Reference proteome</keyword>
<evidence type="ECO:0000256" key="7">
    <source>
        <dbReference type="ARBA" id="ARBA00023136"/>
    </source>
</evidence>
<evidence type="ECO:0000256" key="8">
    <source>
        <dbReference type="PROSITE-ProRule" id="PRU00282"/>
    </source>
</evidence>
<dbReference type="PANTHER" id="PTHR45618">
    <property type="entry name" value="MITOCHONDRIAL DICARBOXYLATE CARRIER-RELATED"/>
    <property type="match status" value="1"/>
</dbReference>
<dbReference type="EMBL" id="VEPZ02000936">
    <property type="protein sequence ID" value="KAE8709445.1"/>
    <property type="molecule type" value="Genomic_DNA"/>
</dbReference>
<reference evidence="10" key="1">
    <citation type="submission" date="2019-09" db="EMBL/GenBank/DDBJ databases">
        <title>Draft genome information of white flower Hibiscus syriacus.</title>
        <authorList>
            <person name="Kim Y.-M."/>
        </authorList>
    </citation>
    <scope>NUCLEOTIDE SEQUENCE [LARGE SCALE GENOMIC DNA]</scope>
    <source>
        <strain evidence="10">YM2019G1</strain>
    </source>
</reference>
<evidence type="ECO:0000256" key="3">
    <source>
        <dbReference type="ARBA" id="ARBA00022448"/>
    </source>
</evidence>
<dbReference type="Gene3D" id="1.50.40.10">
    <property type="entry name" value="Mitochondrial carrier domain"/>
    <property type="match status" value="1"/>
</dbReference>
<dbReference type="SUPFAM" id="SSF103506">
    <property type="entry name" value="Mitochondrial carrier"/>
    <property type="match status" value="1"/>
</dbReference>
<keyword evidence="4 8" id="KW-0812">Transmembrane</keyword>
<evidence type="ECO:0000256" key="2">
    <source>
        <dbReference type="ARBA" id="ARBA00006375"/>
    </source>
</evidence>
<dbReference type="PROSITE" id="PS50920">
    <property type="entry name" value="SOLCAR"/>
    <property type="match status" value="1"/>
</dbReference>
<feature type="repeat" description="Solcar" evidence="8">
    <location>
        <begin position="38"/>
        <end position="129"/>
    </location>
</feature>
<organism evidence="10 11">
    <name type="scientific">Hibiscus syriacus</name>
    <name type="common">Rose of Sharon</name>
    <dbReference type="NCBI Taxonomy" id="106335"/>
    <lineage>
        <taxon>Eukaryota</taxon>
        <taxon>Viridiplantae</taxon>
        <taxon>Streptophyta</taxon>
        <taxon>Embryophyta</taxon>
        <taxon>Tracheophyta</taxon>
        <taxon>Spermatophyta</taxon>
        <taxon>Magnoliopsida</taxon>
        <taxon>eudicotyledons</taxon>
        <taxon>Gunneridae</taxon>
        <taxon>Pentapetalae</taxon>
        <taxon>rosids</taxon>
        <taxon>malvids</taxon>
        <taxon>Malvales</taxon>
        <taxon>Malvaceae</taxon>
        <taxon>Malvoideae</taxon>
        <taxon>Hibiscus</taxon>
    </lineage>
</organism>